<dbReference type="Proteomes" id="UP001059380">
    <property type="component" value="Chromosome"/>
</dbReference>
<dbReference type="PANTHER" id="PTHR46847:SF1">
    <property type="entry name" value="D-ALLOSE-BINDING PERIPLASMIC PROTEIN-RELATED"/>
    <property type="match status" value="1"/>
</dbReference>
<gene>
    <name evidence="5" type="ORF">MOP44_26760</name>
</gene>
<dbReference type="AlphaFoldDB" id="A0A9J7BN42"/>
<dbReference type="SUPFAM" id="SSF53822">
    <property type="entry name" value="Periplasmic binding protein-like I"/>
    <property type="match status" value="1"/>
</dbReference>
<accession>A0A9J7BN42</accession>
<comment type="subcellular location">
    <subcellularLocation>
        <location evidence="1">Cell envelope</location>
    </subcellularLocation>
</comment>
<dbReference type="InterPro" id="IPR028082">
    <property type="entry name" value="Peripla_BP_I"/>
</dbReference>
<keyword evidence="3" id="KW-0732">Signal</keyword>
<evidence type="ECO:0000313" key="6">
    <source>
        <dbReference type="Proteomes" id="UP001059380"/>
    </source>
</evidence>
<dbReference type="PROSITE" id="PS51257">
    <property type="entry name" value="PROKAR_LIPOPROTEIN"/>
    <property type="match status" value="1"/>
</dbReference>
<comment type="similarity">
    <text evidence="2">Belongs to the bacterial solute-binding protein 2 family.</text>
</comment>
<organism evidence="5 6">
    <name type="scientific">Occallatibacter riparius</name>
    <dbReference type="NCBI Taxonomy" id="1002689"/>
    <lineage>
        <taxon>Bacteria</taxon>
        <taxon>Pseudomonadati</taxon>
        <taxon>Acidobacteriota</taxon>
        <taxon>Terriglobia</taxon>
        <taxon>Terriglobales</taxon>
        <taxon>Acidobacteriaceae</taxon>
        <taxon>Occallatibacter</taxon>
    </lineage>
</organism>
<dbReference type="PANTHER" id="PTHR46847">
    <property type="entry name" value="D-ALLOSE-BINDING PERIPLASMIC PROTEIN-RELATED"/>
    <property type="match status" value="1"/>
</dbReference>
<proteinExistence type="inferred from homology"/>
<dbReference type="GO" id="GO:0030313">
    <property type="term" value="C:cell envelope"/>
    <property type="evidence" value="ECO:0007669"/>
    <property type="project" value="UniProtKB-SubCell"/>
</dbReference>
<name>A0A9J7BN42_9BACT</name>
<dbReference type="GO" id="GO:0030246">
    <property type="term" value="F:carbohydrate binding"/>
    <property type="evidence" value="ECO:0007669"/>
    <property type="project" value="UniProtKB-ARBA"/>
</dbReference>
<evidence type="ECO:0000259" key="4">
    <source>
        <dbReference type="Pfam" id="PF13407"/>
    </source>
</evidence>
<feature type="domain" description="Periplasmic binding protein" evidence="4">
    <location>
        <begin position="42"/>
        <end position="262"/>
    </location>
</feature>
<evidence type="ECO:0000256" key="2">
    <source>
        <dbReference type="ARBA" id="ARBA00007639"/>
    </source>
</evidence>
<keyword evidence="6" id="KW-1185">Reference proteome</keyword>
<reference evidence="5" key="1">
    <citation type="submission" date="2021-04" db="EMBL/GenBank/DDBJ databases">
        <title>Phylogenetic analysis of Acidobacteriaceae.</title>
        <authorList>
            <person name="Qiu L."/>
            <person name="Zhang Q."/>
        </authorList>
    </citation>
    <scope>NUCLEOTIDE SEQUENCE</scope>
    <source>
        <strain evidence="5">DSM 25168</strain>
    </source>
</reference>
<dbReference type="KEGG" id="orp:MOP44_26760"/>
<dbReference type="Gene3D" id="3.40.50.2300">
    <property type="match status" value="2"/>
</dbReference>
<evidence type="ECO:0000313" key="5">
    <source>
        <dbReference type="EMBL" id="UWZ84144.1"/>
    </source>
</evidence>
<protein>
    <submittedName>
        <fullName evidence="5">Substrate-binding domain-containing protein</fullName>
    </submittedName>
</protein>
<evidence type="ECO:0000256" key="3">
    <source>
        <dbReference type="ARBA" id="ARBA00022729"/>
    </source>
</evidence>
<sequence length="342" mass="37279">MKSQPPAESRRQSARRYCPGAALPGLLALLVCSCSARKSESIAVIPQTDGMMLWDAAHAGAEIAASRIGSSIYWNAPMREDDVAAQVRLVEQVVSSNRYQGLVLGPTQALSLVTPVRRALAQDMPTVIIGSPLYLPAGGKLSYILNDDEEGGRLAAQRVGAMLNGSGTVALLGINPDVRGIITRARSFEKTLTAEYPGIRIVEKRAGTYNVIHERQVAEELLSSDANIDVCVTLLWSTLDGLFSAMDSLHTHRAMRIIAFDLAGDPPFQQRQNLDCVIQANTKLMGQRAIEEVHAVRSGLAVSPVLTLKPVMITRDNLHSPEVREVLSYDWSLGRWRWSSTP</sequence>
<evidence type="ECO:0000256" key="1">
    <source>
        <dbReference type="ARBA" id="ARBA00004196"/>
    </source>
</evidence>
<dbReference type="RefSeq" id="WP_260793648.1">
    <property type="nucleotide sequence ID" value="NZ_CP093313.1"/>
</dbReference>
<dbReference type="InterPro" id="IPR025997">
    <property type="entry name" value="SBP_2_dom"/>
</dbReference>
<dbReference type="Pfam" id="PF13407">
    <property type="entry name" value="Peripla_BP_4"/>
    <property type="match status" value="1"/>
</dbReference>
<dbReference type="EMBL" id="CP093313">
    <property type="protein sequence ID" value="UWZ84144.1"/>
    <property type="molecule type" value="Genomic_DNA"/>
</dbReference>